<evidence type="ECO:0000313" key="2">
    <source>
        <dbReference type="Proteomes" id="UP000198855"/>
    </source>
</evidence>
<sequence length="273" mass="31720">MNNLMRHRPIKRSYLRLMAGKWWFTNKRRVKWLFSKSKLARINKELSLPYVVFTHATPLMRPLRNVEMWLQTNKVMNLRLAAAKLNGIVLMPGETFSYWRAIGKPTRRKGYVDGMVLFYGGYKSGVGGGLCQMSNLIYWMTLHTPLQVMERHRHSYDVFPDAGRTQPFGSGATCAYNYLDLQIHNPTGEPYQLVVGLTEDKLVGEWRSSLPVKYRYEVVEKDHRIELKPWGGYVRSNAIYRRKYELEEGGLLGEEFITGNEAVMMYAPMLEPV</sequence>
<dbReference type="PANTHER" id="PTHR35788">
    <property type="entry name" value="EXPORTED PROTEIN-RELATED"/>
    <property type="match status" value="1"/>
</dbReference>
<name>A0A1I1UNF0_9BACL</name>
<proteinExistence type="predicted"/>
<dbReference type="PANTHER" id="PTHR35788:SF1">
    <property type="entry name" value="EXPORTED PROTEIN"/>
    <property type="match status" value="1"/>
</dbReference>
<gene>
    <name evidence="1" type="ORF">SAMN05216378_1068</name>
</gene>
<reference evidence="2" key="1">
    <citation type="submission" date="2016-10" db="EMBL/GenBank/DDBJ databases">
        <authorList>
            <person name="Varghese N."/>
            <person name="Submissions S."/>
        </authorList>
    </citation>
    <scope>NUCLEOTIDE SEQUENCE [LARGE SCALE GENOMIC DNA]</scope>
    <source>
        <strain evidence="2">CGMCC 1.10784</strain>
    </source>
</reference>
<protein>
    <submittedName>
        <fullName evidence="1">Vancomycin resistance protein VanW</fullName>
    </submittedName>
</protein>
<dbReference type="AlphaFoldDB" id="A0A1I1UNF0"/>
<keyword evidence="2" id="KW-1185">Reference proteome</keyword>
<accession>A0A1I1UNF0</accession>
<dbReference type="InterPro" id="IPR052913">
    <property type="entry name" value="Glycopeptide_resist_protein"/>
</dbReference>
<dbReference type="OrthoDB" id="9813301at2"/>
<dbReference type="Proteomes" id="UP000198855">
    <property type="component" value="Unassembled WGS sequence"/>
</dbReference>
<organism evidence="1 2">
    <name type="scientific">Paenibacillus catalpae</name>
    <dbReference type="NCBI Taxonomy" id="1045775"/>
    <lineage>
        <taxon>Bacteria</taxon>
        <taxon>Bacillati</taxon>
        <taxon>Bacillota</taxon>
        <taxon>Bacilli</taxon>
        <taxon>Bacillales</taxon>
        <taxon>Paenibacillaceae</taxon>
        <taxon>Paenibacillus</taxon>
    </lineage>
</organism>
<dbReference type="InterPro" id="IPR007391">
    <property type="entry name" value="Vancomycin_resist_VanW"/>
</dbReference>
<dbReference type="STRING" id="1045775.SAMN05216378_1068"/>
<dbReference type="EMBL" id="FOMT01000001">
    <property type="protein sequence ID" value="SFD70303.1"/>
    <property type="molecule type" value="Genomic_DNA"/>
</dbReference>
<evidence type="ECO:0000313" key="1">
    <source>
        <dbReference type="EMBL" id="SFD70303.1"/>
    </source>
</evidence>
<dbReference type="Pfam" id="PF04294">
    <property type="entry name" value="VanW"/>
    <property type="match status" value="1"/>
</dbReference>